<reference evidence="2" key="1">
    <citation type="submission" date="2021-01" db="EMBL/GenBank/DDBJ databases">
        <title>Draft genome sequence of Acholeplasmataceae bacterium strain Mahy22.</title>
        <authorList>
            <person name="Watanabe M."/>
            <person name="Kojima H."/>
            <person name="Fukui M."/>
        </authorList>
    </citation>
    <scope>NUCLEOTIDE SEQUENCE</scope>
    <source>
        <strain evidence="2">Mahy22</strain>
    </source>
</reference>
<dbReference type="EMBL" id="AP024412">
    <property type="protein sequence ID" value="BCR36833.1"/>
    <property type="molecule type" value="Genomic_DNA"/>
</dbReference>
<gene>
    <name evidence="2" type="ORF">MPAN_017260</name>
</gene>
<dbReference type="KEGG" id="manr:MPAN_017260"/>
<dbReference type="PANTHER" id="PTHR43405">
    <property type="entry name" value="GLYCOSYL HYDROLASE DIGH"/>
    <property type="match status" value="1"/>
</dbReference>
<evidence type="ECO:0000313" key="3">
    <source>
        <dbReference type="Proteomes" id="UP000620133"/>
    </source>
</evidence>
<evidence type="ECO:0000259" key="1">
    <source>
        <dbReference type="Pfam" id="PF02638"/>
    </source>
</evidence>
<proteinExistence type="predicted"/>
<organism evidence="2 3">
    <name type="scientific">Mariniplasma anaerobium</name>
    <dbReference type="NCBI Taxonomy" id="2735436"/>
    <lineage>
        <taxon>Bacteria</taxon>
        <taxon>Bacillati</taxon>
        <taxon>Mycoplasmatota</taxon>
        <taxon>Mollicutes</taxon>
        <taxon>Acholeplasmatales</taxon>
        <taxon>Acholeplasmataceae</taxon>
        <taxon>Mariniplasma</taxon>
    </lineage>
</organism>
<evidence type="ECO:0000313" key="2">
    <source>
        <dbReference type="EMBL" id="BCR36833.1"/>
    </source>
</evidence>
<dbReference type="InterPro" id="IPR052177">
    <property type="entry name" value="Divisome_Glycosyl_Hydrolase"/>
</dbReference>
<dbReference type="AlphaFoldDB" id="A0A7U9XV33"/>
<dbReference type="Pfam" id="PF02638">
    <property type="entry name" value="GHL10"/>
    <property type="match status" value="1"/>
</dbReference>
<dbReference type="Gene3D" id="3.20.20.80">
    <property type="entry name" value="Glycosidases"/>
    <property type="match status" value="1"/>
</dbReference>
<dbReference type="Proteomes" id="UP000620133">
    <property type="component" value="Chromosome"/>
</dbReference>
<accession>A0A7U9XV33</accession>
<dbReference type="InterPro" id="IPR017853">
    <property type="entry name" value="GH"/>
</dbReference>
<dbReference type="InterPro" id="IPR003790">
    <property type="entry name" value="GHL10"/>
</dbReference>
<dbReference type="PANTHER" id="PTHR43405:SF1">
    <property type="entry name" value="GLYCOSYL HYDROLASE DIGH"/>
    <property type="match status" value="1"/>
</dbReference>
<name>A0A7U9XV33_9MOLU</name>
<sequence>MKLYKFKDKSVPINYYNTNKQVSIPKRYKDKAFKAMWISNVLNIDMPTTEDIEAYKQKIIEIFETCKSFNLNAIFFQVRTTNDAFYKSKLNPYSRYFTGQEGKEPPFDVLKWIIEQARLYHIEFHAWCNPYRVSMVSKLSKFEYLEQCDDLNFAKQHPDMVVTDHRGQLILNPARNEVKSFILESMIELASNYDIDGIHFDDYFYPYGGLIESDNDIKEFEQRKDIDQSLGDFRRAQVTDVIKDMHIELKKVNPKLRFGVSPFGIWRNKSEEHFGSNTDPKCSQSYSNEYADSYTWVKKGYIDYIVPQIYWEFGHPIAPFADIVNFWVDAVKGTHIDLYIGHGLYRLGNEGEFENPDEIVNQLKYVSAFKEVGGHVFFTCHTFTDSGKTEQGVKRVKDLFIGGRHK</sequence>
<keyword evidence="3" id="KW-1185">Reference proteome</keyword>
<protein>
    <recommendedName>
        <fullName evidence="1">Glycosyl hydrolase-like 10 domain-containing protein</fullName>
    </recommendedName>
</protein>
<dbReference type="RefSeq" id="WP_176239475.1">
    <property type="nucleotide sequence ID" value="NZ_AP024412.1"/>
</dbReference>
<feature type="domain" description="Glycosyl hydrolase-like 10" evidence="1">
    <location>
        <begin position="34"/>
        <end position="350"/>
    </location>
</feature>
<dbReference type="SUPFAM" id="SSF51445">
    <property type="entry name" value="(Trans)glycosidases"/>
    <property type="match status" value="1"/>
</dbReference>